<accession>A0A1J4KE54</accession>
<protein>
    <submittedName>
        <fullName evidence="1">Uncharacterized protein</fullName>
    </submittedName>
</protein>
<dbReference type="RefSeq" id="XP_068361132.1">
    <property type="nucleotide sequence ID" value="XM_068503314.1"/>
</dbReference>
<name>A0A1J4KE54_9EUKA</name>
<sequence length="86" mass="10121">MIADINENKIEATVNMIIEKGYNKSPYLEQLANLILYFVSIKENKISIYLKLIDELSKNCEIIHWLKCHLYSKSETRSLVFEKNIL</sequence>
<keyword evidence="2" id="KW-1185">Reference proteome</keyword>
<organism evidence="1 2">
    <name type="scientific">Tritrichomonas foetus</name>
    <dbReference type="NCBI Taxonomy" id="1144522"/>
    <lineage>
        <taxon>Eukaryota</taxon>
        <taxon>Metamonada</taxon>
        <taxon>Parabasalia</taxon>
        <taxon>Tritrichomonadida</taxon>
        <taxon>Tritrichomonadidae</taxon>
        <taxon>Tritrichomonas</taxon>
    </lineage>
</organism>
<proteinExistence type="predicted"/>
<dbReference type="Proteomes" id="UP000179807">
    <property type="component" value="Unassembled WGS sequence"/>
</dbReference>
<reference evidence="1" key="1">
    <citation type="submission" date="2016-10" db="EMBL/GenBank/DDBJ databases">
        <authorList>
            <person name="Benchimol M."/>
            <person name="Almeida L.G."/>
            <person name="Vasconcelos A.T."/>
            <person name="Perreira-Neves A."/>
            <person name="Rosa I.A."/>
            <person name="Tasca T."/>
            <person name="Bogo M.R."/>
            <person name="de Souza W."/>
        </authorList>
    </citation>
    <scope>NUCLEOTIDE SEQUENCE [LARGE SCALE GENOMIC DNA]</scope>
    <source>
        <strain evidence="1">K</strain>
    </source>
</reference>
<dbReference type="GeneID" id="94838018"/>
<dbReference type="EMBL" id="MLAK01000681">
    <property type="protein sequence ID" value="OHT07996.1"/>
    <property type="molecule type" value="Genomic_DNA"/>
</dbReference>
<dbReference type="AlphaFoldDB" id="A0A1J4KE54"/>
<evidence type="ECO:0000313" key="1">
    <source>
        <dbReference type="EMBL" id="OHT07996.1"/>
    </source>
</evidence>
<gene>
    <name evidence="1" type="ORF">TRFO_23705</name>
</gene>
<comment type="caution">
    <text evidence="1">The sequence shown here is derived from an EMBL/GenBank/DDBJ whole genome shotgun (WGS) entry which is preliminary data.</text>
</comment>
<evidence type="ECO:0000313" key="2">
    <source>
        <dbReference type="Proteomes" id="UP000179807"/>
    </source>
</evidence>
<dbReference type="VEuPathDB" id="TrichDB:TRFO_23705"/>